<keyword evidence="16" id="KW-1185">Reference proteome</keyword>
<comment type="catalytic activity">
    <reaction evidence="1">
        <text>ATP + protein L-histidine = ADP + protein N-phospho-L-histidine.</text>
        <dbReference type="EC" id="2.7.13.3"/>
    </reaction>
</comment>
<comment type="subcellular location">
    <subcellularLocation>
        <location evidence="2">Cell membrane</location>
        <topology evidence="2">Multi-pass membrane protein</topology>
    </subcellularLocation>
</comment>
<evidence type="ECO:0000259" key="14">
    <source>
        <dbReference type="PROSITE" id="PS50885"/>
    </source>
</evidence>
<feature type="coiled-coil region" evidence="11">
    <location>
        <begin position="418"/>
        <end position="463"/>
    </location>
</feature>
<dbReference type="Gene3D" id="3.30.565.10">
    <property type="entry name" value="Histidine kinase-like ATPase, C-terminal domain"/>
    <property type="match status" value="1"/>
</dbReference>
<evidence type="ECO:0000259" key="13">
    <source>
        <dbReference type="PROSITE" id="PS50109"/>
    </source>
</evidence>
<keyword evidence="8" id="KW-0418">Kinase</keyword>
<dbReference type="InterPro" id="IPR036097">
    <property type="entry name" value="HisK_dim/P_sf"/>
</dbReference>
<evidence type="ECO:0000313" key="15">
    <source>
        <dbReference type="EMBL" id="MBP0440077.1"/>
    </source>
</evidence>
<dbReference type="GO" id="GO:0005886">
    <property type="term" value="C:plasma membrane"/>
    <property type="evidence" value="ECO:0007669"/>
    <property type="project" value="UniProtKB-SubCell"/>
</dbReference>
<dbReference type="Pfam" id="PF17202">
    <property type="entry name" value="sCache_3_3"/>
    <property type="match status" value="1"/>
</dbReference>
<dbReference type="SUPFAM" id="SSF55874">
    <property type="entry name" value="ATPase domain of HSP90 chaperone/DNA topoisomerase II/histidine kinase"/>
    <property type="match status" value="1"/>
</dbReference>
<dbReference type="GO" id="GO:0000155">
    <property type="term" value="F:phosphorelay sensor kinase activity"/>
    <property type="evidence" value="ECO:0007669"/>
    <property type="project" value="InterPro"/>
</dbReference>
<feature type="transmembrane region" description="Helical" evidence="12">
    <location>
        <begin position="40"/>
        <end position="63"/>
    </location>
</feature>
<evidence type="ECO:0000256" key="9">
    <source>
        <dbReference type="ARBA" id="ARBA00022989"/>
    </source>
</evidence>
<dbReference type="InterPro" id="IPR004358">
    <property type="entry name" value="Sig_transdc_His_kin-like_C"/>
</dbReference>
<dbReference type="PANTHER" id="PTHR43065:SF22">
    <property type="entry name" value="HISTIDINE KINASE"/>
    <property type="match status" value="1"/>
</dbReference>
<feature type="domain" description="Histidine kinase" evidence="13">
    <location>
        <begin position="479"/>
        <end position="693"/>
    </location>
</feature>
<comment type="caution">
    <text evidence="15">The sequence shown here is derived from an EMBL/GenBank/DDBJ whole genome shotgun (WGS) entry which is preliminary data.</text>
</comment>
<evidence type="ECO:0000256" key="10">
    <source>
        <dbReference type="ARBA" id="ARBA00023136"/>
    </source>
</evidence>
<dbReference type="EC" id="2.7.13.3" evidence="3"/>
<reference evidence="15" key="1">
    <citation type="submission" date="2021-03" db="EMBL/GenBank/DDBJ databases">
        <title>Genome sequencing and assembly of Tianweitania sediminis.</title>
        <authorList>
            <person name="Chhetri G."/>
        </authorList>
    </citation>
    <scope>NUCLEOTIDE SEQUENCE</scope>
    <source>
        <strain evidence="15">Z8</strain>
    </source>
</reference>
<keyword evidence="4" id="KW-1003">Cell membrane</keyword>
<dbReference type="PROSITE" id="PS50885">
    <property type="entry name" value="HAMP"/>
    <property type="match status" value="1"/>
</dbReference>
<feature type="transmembrane region" description="Helical" evidence="12">
    <location>
        <begin position="354"/>
        <end position="373"/>
    </location>
</feature>
<dbReference type="Pfam" id="PF02518">
    <property type="entry name" value="HATPase_c"/>
    <property type="match status" value="1"/>
</dbReference>
<dbReference type="SUPFAM" id="SSF103190">
    <property type="entry name" value="Sensory domain-like"/>
    <property type="match status" value="1"/>
</dbReference>
<dbReference type="InterPro" id="IPR003661">
    <property type="entry name" value="HisK_dim/P_dom"/>
</dbReference>
<dbReference type="Pfam" id="PF00512">
    <property type="entry name" value="HisKA"/>
    <property type="match status" value="1"/>
</dbReference>
<keyword evidence="6" id="KW-0808">Transferase</keyword>
<evidence type="ECO:0000256" key="4">
    <source>
        <dbReference type="ARBA" id="ARBA00022475"/>
    </source>
</evidence>
<dbReference type="PROSITE" id="PS50109">
    <property type="entry name" value="HIS_KIN"/>
    <property type="match status" value="1"/>
</dbReference>
<proteinExistence type="predicted"/>
<sequence>MAIARKLPAAWGSRARRSIARSRPGTPDVAFNPHSVRYRLLAIALLPTLVILPLLLGVTIYRWNDKFDATLISKVNGDLTIAHQYLARILENTQDQVSALGGSVRFRDASLLIDQTGLTDLLALSGPDLELDFLYVIDASGKVLASSRPTLSPQQRFDWPVVTAALAGQARTGIDIFEPAELAGISPDLAERARLPLVETPNAVPTDRSHETRGMVVHSASPVLLPDGTRGALVGGVLLNQNLVFIDTINDLVYREASLPEGSQGTATLFLEDVRISTNVRLFEGRRALGTRVSAAVRQAVLGGGQTWLDSAFVVNDWYISAYEPIVDSFGNRVGMLYVGFLERPFTQAKYETFLLIVAAFFVVAAASVPLFLRWARGIFRPLEQMAGTIGQVEGGDLGARTGAREAKDEIGLVALHLDHLLDQLQARDRELRAWNEELNDRVEERTRELQMANRQLEATTRQLIMSEKLATIGEITAGVAHEINNPIAVMQGNLEVVRAVMGTDAIKADTEFRLLDEQVHRIHQIVTKLLQFAKPEEYAGYVERHALPDVVTDTLPLVQHLLHKAAITIGRDDQATRLVLMNRTELQQVLVNLIVNAVHAMPRGGGLHLRTRDTEHEGRAGVTVEVEDTGTGMAADVLEKVFDPFFSTKKSEGTGLGLSISQTLITRQGGRITVRSELGKGTTFEIWLPEVS</sequence>
<dbReference type="InterPro" id="IPR036890">
    <property type="entry name" value="HATPase_C_sf"/>
</dbReference>
<gene>
    <name evidence="15" type="ORF">J5Y06_15575</name>
</gene>
<dbReference type="SUPFAM" id="SSF158472">
    <property type="entry name" value="HAMP domain-like"/>
    <property type="match status" value="1"/>
</dbReference>
<name>A0A8J7UM80_9HYPH</name>
<dbReference type="RefSeq" id="WP_209336112.1">
    <property type="nucleotide sequence ID" value="NZ_JAGIYY010000005.1"/>
</dbReference>
<dbReference type="SMART" id="SM00387">
    <property type="entry name" value="HATPase_c"/>
    <property type="match status" value="1"/>
</dbReference>
<protein>
    <recommendedName>
        <fullName evidence="3">histidine kinase</fullName>
        <ecNumber evidence="3">2.7.13.3</ecNumber>
    </recommendedName>
</protein>
<evidence type="ECO:0000256" key="8">
    <source>
        <dbReference type="ARBA" id="ARBA00022777"/>
    </source>
</evidence>
<keyword evidence="10 12" id="KW-0472">Membrane</keyword>
<dbReference type="InterPro" id="IPR003594">
    <property type="entry name" value="HATPase_dom"/>
</dbReference>
<organism evidence="15 16">
    <name type="scientific">Tianweitania sediminis</name>
    <dbReference type="NCBI Taxonomy" id="1502156"/>
    <lineage>
        <taxon>Bacteria</taxon>
        <taxon>Pseudomonadati</taxon>
        <taxon>Pseudomonadota</taxon>
        <taxon>Alphaproteobacteria</taxon>
        <taxon>Hyphomicrobiales</taxon>
        <taxon>Phyllobacteriaceae</taxon>
        <taxon>Tianweitania</taxon>
    </lineage>
</organism>
<dbReference type="PANTHER" id="PTHR43065">
    <property type="entry name" value="SENSOR HISTIDINE KINASE"/>
    <property type="match status" value="1"/>
</dbReference>
<evidence type="ECO:0000256" key="5">
    <source>
        <dbReference type="ARBA" id="ARBA00022553"/>
    </source>
</evidence>
<evidence type="ECO:0000256" key="3">
    <source>
        <dbReference type="ARBA" id="ARBA00012438"/>
    </source>
</evidence>
<dbReference type="Pfam" id="PF00672">
    <property type="entry name" value="HAMP"/>
    <property type="match status" value="1"/>
</dbReference>
<accession>A0A8J7UM80</accession>
<dbReference type="PRINTS" id="PR00344">
    <property type="entry name" value="BCTRLSENSOR"/>
</dbReference>
<evidence type="ECO:0000313" key="16">
    <source>
        <dbReference type="Proteomes" id="UP000666240"/>
    </source>
</evidence>
<dbReference type="InterPro" id="IPR003660">
    <property type="entry name" value="HAMP_dom"/>
</dbReference>
<evidence type="ECO:0000256" key="2">
    <source>
        <dbReference type="ARBA" id="ARBA00004651"/>
    </source>
</evidence>
<dbReference type="EMBL" id="JAGIYY010000005">
    <property type="protein sequence ID" value="MBP0440077.1"/>
    <property type="molecule type" value="Genomic_DNA"/>
</dbReference>
<dbReference type="SUPFAM" id="SSF47384">
    <property type="entry name" value="Homodimeric domain of signal transducing histidine kinase"/>
    <property type="match status" value="1"/>
</dbReference>
<dbReference type="Gene3D" id="6.10.340.10">
    <property type="match status" value="1"/>
</dbReference>
<keyword evidence="7 12" id="KW-0812">Transmembrane</keyword>
<dbReference type="Proteomes" id="UP000666240">
    <property type="component" value="Unassembled WGS sequence"/>
</dbReference>
<keyword evidence="5" id="KW-0597">Phosphoprotein</keyword>
<evidence type="ECO:0000256" key="1">
    <source>
        <dbReference type="ARBA" id="ARBA00000085"/>
    </source>
</evidence>
<evidence type="ECO:0000256" key="6">
    <source>
        <dbReference type="ARBA" id="ARBA00022679"/>
    </source>
</evidence>
<dbReference type="InterPro" id="IPR029151">
    <property type="entry name" value="Sensor-like_sf"/>
</dbReference>
<dbReference type="Gene3D" id="1.10.287.130">
    <property type="match status" value="1"/>
</dbReference>
<keyword evidence="9 12" id="KW-1133">Transmembrane helix</keyword>
<evidence type="ECO:0000256" key="7">
    <source>
        <dbReference type="ARBA" id="ARBA00022692"/>
    </source>
</evidence>
<evidence type="ECO:0000256" key="11">
    <source>
        <dbReference type="SAM" id="Coils"/>
    </source>
</evidence>
<dbReference type="AlphaFoldDB" id="A0A8J7UM80"/>
<feature type="domain" description="HAMP" evidence="14">
    <location>
        <begin position="377"/>
        <end position="430"/>
    </location>
</feature>
<dbReference type="SMART" id="SM00388">
    <property type="entry name" value="HisKA"/>
    <property type="match status" value="1"/>
</dbReference>
<dbReference type="InterPro" id="IPR005467">
    <property type="entry name" value="His_kinase_dom"/>
</dbReference>
<evidence type="ECO:0000256" key="12">
    <source>
        <dbReference type="SAM" id="Phobius"/>
    </source>
</evidence>
<keyword evidence="11" id="KW-0175">Coiled coil</keyword>
<dbReference type="InterPro" id="IPR033463">
    <property type="entry name" value="sCache_3"/>
</dbReference>
<dbReference type="CDD" id="cd00082">
    <property type="entry name" value="HisKA"/>
    <property type="match status" value="1"/>
</dbReference>
<dbReference type="SMART" id="SM00304">
    <property type="entry name" value="HAMP"/>
    <property type="match status" value="1"/>
</dbReference>